<dbReference type="GO" id="GO:0005737">
    <property type="term" value="C:cytoplasm"/>
    <property type="evidence" value="ECO:0007669"/>
    <property type="project" value="TreeGrafter"/>
</dbReference>
<evidence type="ECO:0000259" key="1">
    <source>
        <dbReference type="Pfam" id="PF01370"/>
    </source>
</evidence>
<organism evidence="2 3">
    <name type="scientific">Streptomyces lunaelactis</name>
    <dbReference type="NCBI Taxonomy" id="1535768"/>
    <lineage>
        <taxon>Bacteria</taxon>
        <taxon>Bacillati</taxon>
        <taxon>Actinomycetota</taxon>
        <taxon>Actinomycetes</taxon>
        <taxon>Kitasatosporales</taxon>
        <taxon>Streptomycetaceae</taxon>
        <taxon>Streptomyces</taxon>
    </lineage>
</organism>
<protein>
    <submittedName>
        <fullName evidence="2">NAD-dependent dehydratase</fullName>
    </submittedName>
</protein>
<dbReference type="Pfam" id="PF01370">
    <property type="entry name" value="Epimerase"/>
    <property type="match status" value="1"/>
</dbReference>
<dbReference type="GO" id="GO:0004029">
    <property type="term" value="F:aldehyde dehydrogenase (NAD+) activity"/>
    <property type="evidence" value="ECO:0007669"/>
    <property type="project" value="TreeGrafter"/>
</dbReference>
<dbReference type="SUPFAM" id="SSF51735">
    <property type="entry name" value="NAD(P)-binding Rossmann-fold domains"/>
    <property type="match status" value="1"/>
</dbReference>
<accession>A0A2R4TCS4</accession>
<dbReference type="InterPro" id="IPR036291">
    <property type="entry name" value="NAD(P)-bd_dom_sf"/>
</dbReference>
<evidence type="ECO:0000313" key="2">
    <source>
        <dbReference type="EMBL" id="AVZ76925.1"/>
    </source>
</evidence>
<feature type="domain" description="NAD-dependent epimerase/dehydratase" evidence="1">
    <location>
        <begin position="11"/>
        <end position="219"/>
    </location>
</feature>
<dbReference type="InterPro" id="IPR001509">
    <property type="entry name" value="Epimerase_deHydtase"/>
</dbReference>
<sequence length="318" mass="34300">MNDSPNHVVFGAGAIGLATVEALRRRGESVRLVNRSGSAPVPEDVDVVGGDAKDPAFTTAVARGARVVYQILNPPYHQWVQQFPGLQAGVLAAAEATGARLVSMENVYMYGRPGGRPFTETSPNAATTRKGRLRGGMADHLLAAHRAGRVEVAIGRASDYFGPRGGGQTVLGDRVFRPALRGATAGVIGDPDQPHTYTYIPDIGEGLALLGEHPDAGGEIWHLPNDPRTHTTRQLVDMVYHLAGHSRTRLRSVPTLALRALGIFNPTVRELIEMRYEFEEPFIVDSGKITDRLGATATPLEEALEQTLADYRARARNS</sequence>
<dbReference type="PANTHER" id="PTHR48079:SF6">
    <property type="entry name" value="NAD(P)-BINDING DOMAIN-CONTAINING PROTEIN-RELATED"/>
    <property type="match status" value="1"/>
</dbReference>
<dbReference type="OrthoDB" id="8205493at2"/>
<keyword evidence="3" id="KW-1185">Reference proteome</keyword>
<dbReference type="Gene3D" id="3.40.50.720">
    <property type="entry name" value="NAD(P)-binding Rossmann-like Domain"/>
    <property type="match status" value="1"/>
</dbReference>
<dbReference type="Proteomes" id="UP000244201">
    <property type="component" value="Chromosome"/>
</dbReference>
<dbReference type="KEGG" id="slk:SLUN_36820"/>
<reference evidence="2 3" key="1">
    <citation type="submission" date="2018-01" db="EMBL/GenBank/DDBJ databases">
        <title>Complete genome sequence of Streptomyces lunaelactis MM109T, a Ferroverdin A producer isolated from cave moonmilk deposits.</title>
        <authorList>
            <person name="Naome A."/>
            <person name="Martinet L."/>
            <person name="Maciejewska M."/>
            <person name="Anderssen S."/>
            <person name="Adam D."/>
            <person name="Tenconi E."/>
            <person name="Deflandre B."/>
            <person name="Arguelles-Arias A."/>
            <person name="Calusinska M."/>
            <person name="Copieters W."/>
            <person name="Karim L."/>
            <person name="Hanikenne M."/>
            <person name="Baurain D."/>
            <person name="van Wezel G."/>
            <person name="Smargiasso N."/>
            <person name="de Pauw E."/>
            <person name="Delfosse P."/>
            <person name="Rigali S."/>
        </authorList>
    </citation>
    <scope>NUCLEOTIDE SEQUENCE [LARGE SCALE GENOMIC DNA]</scope>
    <source>
        <strain evidence="2 3">MM109</strain>
    </source>
</reference>
<dbReference type="PANTHER" id="PTHR48079">
    <property type="entry name" value="PROTEIN YEEZ"/>
    <property type="match status" value="1"/>
</dbReference>
<name>A0A2R4TCS4_9ACTN</name>
<dbReference type="EMBL" id="CP026304">
    <property type="protein sequence ID" value="AVZ76925.1"/>
    <property type="molecule type" value="Genomic_DNA"/>
</dbReference>
<dbReference type="AlphaFoldDB" id="A0A2R4TCS4"/>
<evidence type="ECO:0000313" key="3">
    <source>
        <dbReference type="Proteomes" id="UP000244201"/>
    </source>
</evidence>
<gene>
    <name evidence="2" type="ORF">SLUN_36820</name>
</gene>
<dbReference type="GeneID" id="55660814"/>
<dbReference type="InterPro" id="IPR051783">
    <property type="entry name" value="NAD(P)-dependent_oxidoreduct"/>
</dbReference>
<dbReference type="RefSeq" id="WP_108154215.1">
    <property type="nucleotide sequence ID" value="NZ_CP026304.1"/>
</dbReference>
<proteinExistence type="predicted"/>